<reference evidence="2 3" key="1">
    <citation type="journal article" date="2018" name="Genome Biol. Evol.">
        <title>Multiple Roots of Fruiting Body Formation in Amoebozoa.</title>
        <authorList>
            <person name="Hillmann F."/>
            <person name="Forbes G."/>
            <person name="Novohradska S."/>
            <person name="Ferling I."/>
            <person name="Riege K."/>
            <person name="Groth M."/>
            <person name="Westermann M."/>
            <person name="Marz M."/>
            <person name="Spaller T."/>
            <person name="Winckler T."/>
            <person name="Schaap P."/>
            <person name="Glockner G."/>
        </authorList>
    </citation>
    <scope>NUCLEOTIDE SEQUENCE [LARGE SCALE GENOMIC DNA]</scope>
    <source>
        <strain evidence="2 3">Jena</strain>
    </source>
</reference>
<dbReference type="GO" id="GO:0006629">
    <property type="term" value="P:lipid metabolic process"/>
    <property type="evidence" value="ECO:0007669"/>
    <property type="project" value="InterPro"/>
</dbReference>
<name>A0A2P6NGP5_9EUKA</name>
<organism evidence="2 3">
    <name type="scientific">Planoprotostelium fungivorum</name>
    <dbReference type="NCBI Taxonomy" id="1890364"/>
    <lineage>
        <taxon>Eukaryota</taxon>
        <taxon>Amoebozoa</taxon>
        <taxon>Evosea</taxon>
        <taxon>Variosea</taxon>
        <taxon>Cavosteliida</taxon>
        <taxon>Cavosteliaceae</taxon>
        <taxon>Planoprotostelium</taxon>
    </lineage>
</organism>
<proteinExistence type="predicted"/>
<evidence type="ECO:0000313" key="3">
    <source>
        <dbReference type="Proteomes" id="UP000241769"/>
    </source>
</evidence>
<dbReference type="STRING" id="1890364.A0A2P6NGP5"/>
<dbReference type="InterPro" id="IPR029058">
    <property type="entry name" value="AB_hydrolase_fold"/>
</dbReference>
<evidence type="ECO:0000256" key="1">
    <source>
        <dbReference type="SAM" id="MobiDB-lite"/>
    </source>
</evidence>
<dbReference type="Proteomes" id="UP000241769">
    <property type="component" value="Unassembled WGS sequence"/>
</dbReference>
<dbReference type="SUPFAM" id="SSF53474">
    <property type="entry name" value="alpha/beta-Hydrolases"/>
    <property type="match status" value="1"/>
</dbReference>
<dbReference type="InParanoid" id="A0A2P6NGP5"/>
<dbReference type="Gene3D" id="3.40.50.1820">
    <property type="entry name" value="alpha/beta hydrolase"/>
    <property type="match status" value="1"/>
</dbReference>
<dbReference type="EMBL" id="MDYQ01000089">
    <property type="protein sequence ID" value="PRP83124.1"/>
    <property type="molecule type" value="Genomic_DNA"/>
</dbReference>
<dbReference type="Pfam" id="PF02450">
    <property type="entry name" value="LCAT"/>
    <property type="match status" value="1"/>
</dbReference>
<dbReference type="GO" id="GO:0008374">
    <property type="term" value="F:O-acyltransferase activity"/>
    <property type="evidence" value="ECO:0007669"/>
    <property type="project" value="InterPro"/>
</dbReference>
<feature type="region of interest" description="Disordered" evidence="1">
    <location>
        <begin position="88"/>
        <end position="113"/>
    </location>
</feature>
<sequence>MDFGPTILESDGDHESKNIGKEKYAQGHRPHFPLVIVPGLASSVLKATESTIPKWENKRVWISVGKLSRKLLKDQFVSTTHSVRATLLDKLHKNHEEEKGDKHRENSDDPQDEQHAVWVKHIALQQDGHSDPPGIKLRAPEGIDAIDYLSRSKPFKSHSTVFGTVISNLEDLGYNDTNMVAAPYDWRLSPQHLESRDGYFTELIKKIELLRKTNEKRVVIVAHSMGYKTIQYFLWWQHQRDSMWIEKNVETLVAIAAPILGAPRLLRSVITGFRNGLELFLSYDEMKHVCRTFGSVPMLFPSGSSYSCNVRDGDSHTFNKRSLKSVLELSGAQNTWRYHEEYYTKDPLWGALKGEITEDEPIEVLSGQNWETILTSCHKEYHQLPMNLRPPPVKHVMIYGTGTDTEISYNLRHRSSGKVYLDTKGDMLASSNGYRSKGGIIYETKDTRQRTYCYSPRAEQDLNMKTTAKHAVRGRVDDGPTFHSVTTEMLTSSHPNDQPTSDGLSHLQEFQYNRCGDGSVPYSSLNFFQRFIGLHEKDENVPEIEILEIPGRDHRLILMDHVLIGHLIDTVSKKVKDE</sequence>
<dbReference type="OrthoDB" id="190846at2759"/>
<evidence type="ECO:0000313" key="2">
    <source>
        <dbReference type="EMBL" id="PRP83124.1"/>
    </source>
</evidence>
<dbReference type="AlphaFoldDB" id="A0A2P6NGP5"/>
<accession>A0A2P6NGP5</accession>
<protein>
    <recommendedName>
        <fullName evidence="4">Phospholipid:diacylglycerol acyltransferase</fullName>
    </recommendedName>
</protein>
<keyword evidence="3" id="KW-1185">Reference proteome</keyword>
<gene>
    <name evidence="2" type="ORF">PROFUN_09803</name>
</gene>
<comment type="caution">
    <text evidence="2">The sequence shown here is derived from an EMBL/GenBank/DDBJ whole genome shotgun (WGS) entry which is preliminary data.</text>
</comment>
<dbReference type="PANTHER" id="PTHR11440">
    <property type="entry name" value="LECITHIN-CHOLESTEROL ACYLTRANSFERASE-RELATED"/>
    <property type="match status" value="1"/>
</dbReference>
<evidence type="ECO:0008006" key="4">
    <source>
        <dbReference type="Google" id="ProtNLM"/>
    </source>
</evidence>
<dbReference type="InterPro" id="IPR003386">
    <property type="entry name" value="LACT/PDAT_acylTrfase"/>
</dbReference>